<sequence>MTESEIEINKAEYIRLCKKHIHRDGLDRVLAYLEKSDFYQAPSSTAFHLNEDGGLCLHSINVFRTACKIYSDIAIPAMQNEKSPFKEDISLESLAIVCLFHDLCKIKLYHKTERWKKDANNHWMSYPGYEIKDDFPFGHGEKSCLMLSWYMRLKPEEMLAIRWHMGMFDIAENGSSQRYAFYAATEKTALVSILISADFLASNLLEKTITY</sequence>
<dbReference type="SUPFAM" id="SSF109604">
    <property type="entry name" value="HD-domain/PDEase-like"/>
    <property type="match status" value="1"/>
</dbReference>
<reference evidence="1" key="1">
    <citation type="journal article" date="2021" name="Proc. Natl. Acad. Sci. U.S.A.">
        <title>A Catalog of Tens of Thousands of Viruses from Human Metagenomes Reveals Hidden Associations with Chronic Diseases.</title>
        <authorList>
            <person name="Tisza M.J."/>
            <person name="Buck C.B."/>
        </authorList>
    </citation>
    <scope>NUCLEOTIDE SEQUENCE</scope>
    <source>
        <strain evidence="1">CtmP19</strain>
    </source>
</reference>
<dbReference type="EMBL" id="BK015438">
    <property type="protein sequence ID" value="DAE06462.1"/>
    <property type="molecule type" value="Genomic_DNA"/>
</dbReference>
<dbReference type="Gene3D" id="1.10.3210.10">
    <property type="entry name" value="Hypothetical protein af1432"/>
    <property type="match status" value="1"/>
</dbReference>
<proteinExistence type="predicted"/>
<organism evidence="1">
    <name type="scientific">Siphoviridae sp. ctmP19</name>
    <dbReference type="NCBI Taxonomy" id="2825651"/>
    <lineage>
        <taxon>Viruses</taxon>
        <taxon>Duplodnaviria</taxon>
        <taxon>Heunggongvirae</taxon>
        <taxon>Uroviricota</taxon>
        <taxon>Caudoviricetes</taxon>
    </lineage>
</organism>
<accession>A0A8S5PHB3</accession>
<name>A0A8S5PHB3_9CAUD</name>
<protein>
    <submittedName>
        <fullName evidence="1">HD domain</fullName>
    </submittedName>
</protein>
<evidence type="ECO:0000313" key="1">
    <source>
        <dbReference type="EMBL" id="DAE06462.1"/>
    </source>
</evidence>